<keyword evidence="2" id="KW-1185">Reference proteome</keyword>
<name>X7EJ75_9RHOB</name>
<reference evidence="1 2" key="1">
    <citation type="submission" date="2014-01" db="EMBL/GenBank/DDBJ databases">
        <title>Roseivivax halodurans JCM 10272 Genome Sequencing.</title>
        <authorList>
            <person name="Lai Q."/>
            <person name="Li G."/>
            <person name="Shao Z."/>
        </authorList>
    </citation>
    <scope>NUCLEOTIDE SEQUENCE [LARGE SCALE GENOMIC DNA]</scope>
    <source>
        <strain evidence="1 2">JCM 10272</strain>
    </source>
</reference>
<dbReference type="Proteomes" id="UP000022447">
    <property type="component" value="Unassembled WGS sequence"/>
</dbReference>
<dbReference type="RefSeq" id="WP_157577799.1">
    <property type="nucleotide sequence ID" value="NZ_JALZ01000003.1"/>
</dbReference>
<dbReference type="EMBL" id="JALZ01000003">
    <property type="protein sequence ID" value="ETX15952.1"/>
    <property type="molecule type" value="Genomic_DNA"/>
</dbReference>
<dbReference type="OrthoDB" id="9921739at2"/>
<organism evidence="1 2">
    <name type="scientific">Roseivivax halodurans JCM 10272</name>
    <dbReference type="NCBI Taxonomy" id="1449350"/>
    <lineage>
        <taxon>Bacteria</taxon>
        <taxon>Pseudomonadati</taxon>
        <taxon>Pseudomonadota</taxon>
        <taxon>Alphaproteobacteria</taxon>
        <taxon>Rhodobacterales</taxon>
        <taxon>Roseobacteraceae</taxon>
        <taxon>Roseivivax</taxon>
    </lineage>
</organism>
<accession>X7EJ75</accession>
<dbReference type="eggNOG" id="ENOG502ZYBK">
    <property type="taxonomic scope" value="Bacteria"/>
</dbReference>
<proteinExistence type="predicted"/>
<protein>
    <submittedName>
        <fullName evidence="1">Uncharacterized protein</fullName>
    </submittedName>
</protein>
<sequence length="56" mass="5950">MKGFLAGTAIVALSGVLTFFGLRTFDQSTAERYSDGSVVLLDHATSWEGTVTHTGE</sequence>
<dbReference type="AlphaFoldDB" id="X7EJ75"/>
<dbReference type="STRING" id="1449350.OCH239_12015"/>
<evidence type="ECO:0000313" key="2">
    <source>
        <dbReference type="Proteomes" id="UP000022447"/>
    </source>
</evidence>
<gene>
    <name evidence="1" type="ORF">OCH239_12015</name>
</gene>
<comment type="caution">
    <text evidence="1">The sequence shown here is derived from an EMBL/GenBank/DDBJ whole genome shotgun (WGS) entry which is preliminary data.</text>
</comment>
<evidence type="ECO:0000313" key="1">
    <source>
        <dbReference type="EMBL" id="ETX15952.1"/>
    </source>
</evidence>